<evidence type="ECO:0000256" key="1">
    <source>
        <dbReference type="SAM" id="SignalP"/>
    </source>
</evidence>
<accession>A0ABU0RFT8</accession>
<dbReference type="EMBL" id="JAUSZS010000002">
    <property type="protein sequence ID" value="MDQ0930859.1"/>
    <property type="molecule type" value="Genomic_DNA"/>
</dbReference>
<reference evidence="2 3" key="1">
    <citation type="submission" date="2023-07" db="EMBL/GenBank/DDBJ databases">
        <title>Comparative genomics of wheat-associated soil bacteria to identify genetic determinants of phenazine resistance.</title>
        <authorList>
            <person name="Mouncey N."/>
        </authorList>
    </citation>
    <scope>NUCLEOTIDE SEQUENCE [LARGE SCALE GENOMIC DNA]</scope>
    <source>
        <strain evidence="2 3">W2I16</strain>
    </source>
</reference>
<keyword evidence="1" id="KW-0732">Signal</keyword>
<name>A0ABU0RFT8_9ACTN</name>
<feature type="signal peptide" evidence="1">
    <location>
        <begin position="1"/>
        <end position="24"/>
    </location>
</feature>
<comment type="caution">
    <text evidence="2">The sequence shown here is derived from an EMBL/GenBank/DDBJ whole genome shotgun (WGS) entry which is preliminary data.</text>
</comment>
<gene>
    <name evidence="2" type="ORF">QFZ49_000766</name>
</gene>
<evidence type="ECO:0000313" key="3">
    <source>
        <dbReference type="Proteomes" id="UP001223072"/>
    </source>
</evidence>
<protein>
    <submittedName>
        <fullName evidence="2">Uncharacterized protein</fullName>
    </submittedName>
</protein>
<dbReference type="RefSeq" id="WP_307625016.1">
    <property type="nucleotide sequence ID" value="NZ_JAUSZS010000002.1"/>
</dbReference>
<dbReference type="Proteomes" id="UP001223072">
    <property type="component" value="Unassembled WGS sequence"/>
</dbReference>
<evidence type="ECO:0000313" key="2">
    <source>
        <dbReference type="EMBL" id="MDQ0930859.1"/>
    </source>
</evidence>
<proteinExistence type="predicted"/>
<feature type="chain" id="PRO_5045055823" evidence="1">
    <location>
        <begin position="25"/>
        <end position="65"/>
    </location>
</feature>
<keyword evidence="3" id="KW-1185">Reference proteome</keyword>
<sequence>MSYVTTSAKSIVLTAAIAVSSAFAFPAFASSFDAPRVEFSAAAEHGIDDRNSSPLGEGVEGWVWD</sequence>
<organism evidence="2 3">
    <name type="scientific">Streptomyces turgidiscabies</name>
    <dbReference type="NCBI Taxonomy" id="85558"/>
    <lineage>
        <taxon>Bacteria</taxon>
        <taxon>Bacillati</taxon>
        <taxon>Actinomycetota</taxon>
        <taxon>Actinomycetes</taxon>
        <taxon>Kitasatosporales</taxon>
        <taxon>Streptomycetaceae</taxon>
        <taxon>Streptomyces</taxon>
    </lineage>
</organism>